<evidence type="ECO:0000256" key="2">
    <source>
        <dbReference type="ARBA" id="ARBA00004319"/>
    </source>
</evidence>
<dbReference type="Pfam" id="PF18402">
    <property type="entry name" value="Thioredoxin_14"/>
    <property type="match status" value="1"/>
</dbReference>
<name>A0A225VM55_9STRA</name>
<organism evidence="11 12">
    <name type="scientific">Phytophthora megakarya</name>
    <dbReference type="NCBI Taxonomy" id="4795"/>
    <lineage>
        <taxon>Eukaryota</taxon>
        <taxon>Sar</taxon>
        <taxon>Stramenopiles</taxon>
        <taxon>Oomycota</taxon>
        <taxon>Peronosporomycetes</taxon>
        <taxon>Peronosporales</taxon>
        <taxon>Peronosporaceae</taxon>
        <taxon>Phytophthora</taxon>
    </lineage>
</organism>
<dbReference type="GO" id="GO:0051082">
    <property type="term" value="F:unfolded protein binding"/>
    <property type="evidence" value="ECO:0007669"/>
    <property type="project" value="TreeGrafter"/>
</dbReference>
<evidence type="ECO:0000256" key="3">
    <source>
        <dbReference type="ARBA" id="ARBA00022729"/>
    </source>
</evidence>
<feature type="region of interest" description="Disordered" evidence="6">
    <location>
        <begin position="413"/>
        <end position="446"/>
    </location>
</feature>
<feature type="region of interest" description="Disordered" evidence="6">
    <location>
        <begin position="793"/>
        <end position="817"/>
    </location>
</feature>
<feature type="domain" description="UGGT thioredoxin-like" evidence="9">
    <location>
        <begin position="666"/>
        <end position="951"/>
    </location>
</feature>
<evidence type="ECO:0000259" key="8">
    <source>
        <dbReference type="Pfam" id="PF18401"/>
    </source>
</evidence>
<dbReference type="PANTHER" id="PTHR11226">
    <property type="entry name" value="UDP-GLUCOSE GLYCOPROTEIN:GLUCOSYLTRANSFERASE"/>
    <property type="match status" value="1"/>
</dbReference>
<accession>A0A225VM55</accession>
<feature type="compositionally biased region" description="Acidic residues" evidence="6">
    <location>
        <begin position="420"/>
        <end position="446"/>
    </location>
</feature>
<feature type="domain" description="UGGT thioredoxin-like" evidence="8">
    <location>
        <begin position="524"/>
        <end position="649"/>
    </location>
</feature>
<dbReference type="InterPro" id="IPR040692">
    <property type="entry name" value="UGGT_TRXL_3"/>
</dbReference>
<dbReference type="Pfam" id="PF18404">
    <property type="entry name" value="Glyco_transf_24"/>
    <property type="match status" value="1"/>
</dbReference>
<dbReference type="GO" id="GO:0005788">
    <property type="term" value="C:endoplasmic reticulum lumen"/>
    <property type="evidence" value="ECO:0007669"/>
    <property type="project" value="UniProtKB-SubCell"/>
</dbReference>
<keyword evidence="3" id="KW-0732">Signal</keyword>
<feature type="domain" description="UGGT thioredoxin-like" evidence="7">
    <location>
        <begin position="173"/>
        <end position="389"/>
    </location>
</feature>
<evidence type="ECO:0000259" key="9">
    <source>
        <dbReference type="Pfam" id="PF18402"/>
    </source>
</evidence>
<proteinExistence type="predicted"/>
<keyword evidence="4" id="KW-0256">Endoplasmic reticulum</keyword>
<evidence type="ECO:0000256" key="5">
    <source>
        <dbReference type="ARBA" id="ARBA00023180"/>
    </source>
</evidence>
<dbReference type="UniPathway" id="UPA00378"/>
<evidence type="ECO:0000256" key="4">
    <source>
        <dbReference type="ARBA" id="ARBA00022824"/>
    </source>
</evidence>
<dbReference type="Pfam" id="PF06427">
    <property type="entry name" value="UDP-g_GGTase"/>
    <property type="match status" value="1"/>
</dbReference>
<keyword evidence="12" id="KW-1185">Reference proteome</keyword>
<feature type="compositionally biased region" description="Basic and acidic residues" evidence="6">
    <location>
        <begin position="795"/>
        <end position="805"/>
    </location>
</feature>
<comment type="cofactor">
    <cofactor evidence="1">
        <name>Ca(2+)</name>
        <dbReference type="ChEBI" id="CHEBI:29108"/>
    </cofactor>
</comment>
<dbReference type="InterPro" id="IPR009448">
    <property type="entry name" value="UDP-g_GGtrans"/>
</dbReference>
<dbReference type="OrthoDB" id="27683at2759"/>
<evidence type="ECO:0000256" key="1">
    <source>
        <dbReference type="ARBA" id="ARBA00001913"/>
    </source>
</evidence>
<gene>
    <name evidence="11" type="ORF">PHMEG_00021337</name>
</gene>
<dbReference type="SUPFAM" id="SSF53448">
    <property type="entry name" value="Nucleotide-diphospho-sugar transferases"/>
    <property type="match status" value="1"/>
</dbReference>
<dbReference type="Proteomes" id="UP000198211">
    <property type="component" value="Unassembled WGS sequence"/>
</dbReference>
<dbReference type="EMBL" id="NBNE01003973">
    <property type="protein sequence ID" value="OWZ06412.1"/>
    <property type="molecule type" value="Genomic_DNA"/>
</dbReference>
<feature type="compositionally biased region" description="Acidic residues" evidence="6">
    <location>
        <begin position="806"/>
        <end position="816"/>
    </location>
</feature>
<keyword evidence="11" id="KW-0808">Transferase</keyword>
<reference evidence="12" key="1">
    <citation type="submission" date="2017-03" db="EMBL/GenBank/DDBJ databases">
        <title>Phytopthora megakarya and P. palmivora, two closely related causual agents of cacao black pod achieved similar genome size and gene model numbers by different mechanisms.</title>
        <authorList>
            <person name="Ali S."/>
            <person name="Shao J."/>
            <person name="Larry D.J."/>
            <person name="Kronmiller B."/>
            <person name="Shen D."/>
            <person name="Strem M.D."/>
            <person name="Melnick R.L."/>
            <person name="Guiltinan M.J."/>
            <person name="Tyler B.M."/>
            <person name="Meinhardt L.W."/>
            <person name="Bailey B.A."/>
        </authorList>
    </citation>
    <scope>NUCLEOTIDE SEQUENCE [LARGE SCALE GENOMIC DNA]</scope>
    <source>
        <strain evidence="12">zdho120</strain>
    </source>
</reference>
<dbReference type="InterPro" id="IPR040497">
    <property type="entry name" value="Glyco_transf_24"/>
</dbReference>
<feature type="domain" description="Glucosyltransferase 24 catalytic" evidence="10">
    <location>
        <begin position="1569"/>
        <end position="1727"/>
    </location>
</feature>
<comment type="caution">
    <text evidence="11">The sequence shown here is derived from an EMBL/GenBank/DDBJ whole genome shotgun (WGS) entry which is preliminary data.</text>
</comment>
<evidence type="ECO:0000259" key="7">
    <source>
        <dbReference type="Pfam" id="PF18400"/>
    </source>
</evidence>
<dbReference type="InterPro" id="IPR040694">
    <property type="entry name" value="UGGT_TRXL_2"/>
</dbReference>
<dbReference type="GO" id="GO:0036503">
    <property type="term" value="P:ERAD pathway"/>
    <property type="evidence" value="ECO:0007669"/>
    <property type="project" value="TreeGrafter"/>
</dbReference>
<dbReference type="PANTHER" id="PTHR11226:SF0">
    <property type="entry name" value="UDP-GLUCOSE:GLYCOPROTEIN GLUCOSYLTRANSFERASE"/>
    <property type="match status" value="1"/>
</dbReference>
<dbReference type="GO" id="GO:0018279">
    <property type="term" value="P:protein N-linked glycosylation via asparagine"/>
    <property type="evidence" value="ECO:0007669"/>
    <property type="project" value="TreeGrafter"/>
</dbReference>
<feature type="non-terminal residue" evidence="11">
    <location>
        <position position="1727"/>
    </location>
</feature>
<keyword evidence="5" id="KW-0325">Glycoprotein</keyword>
<evidence type="ECO:0000259" key="10">
    <source>
        <dbReference type="Pfam" id="PF18404"/>
    </source>
</evidence>
<evidence type="ECO:0000313" key="12">
    <source>
        <dbReference type="Proteomes" id="UP000198211"/>
    </source>
</evidence>
<feature type="region of interest" description="Disordered" evidence="6">
    <location>
        <begin position="460"/>
        <end position="485"/>
    </location>
</feature>
<dbReference type="InterPro" id="IPR040693">
    <property type="entry name" value="UGGT_TRXL_1"/>
</dbReference>
<dbReference type="Pfam" id="PF18401">
    <property type="entry name" value="Thioredoxin_13"/>
    <property type="match status" value="1"/>
</dbReference>
<feature type="compositionally biased region" description="Acidic residues" evidence="6">
    <location>
        <begin position="462"/>
        <end position="485"/>
    </location>
</feature>
<protein>
    <submittedName>
        <fullName evidence="11">UDP-glucose:glycoprotein glucosyltransferase</fullName>
    </submittedName>
</protein>
<feature type="region of interest" description="Disordered" evidence="6">
    <location>
        <begin position="1541"/>
        <end position="1560"/>
    </location>
</feature>
<dbReference type="GO" id="GO:0003980">
    <property type="term" value="F:UDP-glucose:glycoprotein glucosyltransferase activity"/>
    <property type="evidence" value="ECO:0007669"/>
    <property type="project" value="InterPro"/>
</dbReference>
<sequence>MRPTNSVLYASCVLRGSSAFGSHLTRSSCILVSTAAIFSTRRRSRRSLGVSCTSRGGGVSFSKTSAKAASPEYGGILRFTRRGRWSSGALGSNRTLRCMMAGPMPLELICPLGVILRVPLFHFHVDTLSAMWSTWLSAGLTALVAAAQPSLTAARGVHVNLTASWPSSPFFPLMETSEFLAEENPLYFWQFLEQLETRTAYVEFMGSDVDALGGLAVTVAESIAPGSKNILELMLATRTYSVKVEMFRQLALDSGVRPCGADADTWAVFYNNPHCVEAVVHADTWAVFYQESHCVEAVACSGDELDTILRNKKLQNKDQSCVAAGVNDVELQVDHKYPHIASDSNETAPSAILYGLVGTEKFHAFHSKLVKQAQKNKIQYMVRHYPRDSPLDTLLQGYGVALDIKNMEYKTIDDSKKTEEEEDATAGNESDEDEDEDEEEIDDEEVEGFLFKPLMISKKTEEEEDATAGNESDEDEDEDEEEIDDEEVEGFLFKPLMARHGAIADDLKEFYDLLIKKADGEQDQVLKAWHLKDLGASATRAIVDAKNPLKRLESLSQDFPMQAKKLAFSRKSISTELREGIASTRMQAANRRLKNKFIMNGIAVDPMERSFNVFDFMKTLKEEWSVAKQLGRLPMNQSELEDMLEHVRETNREQPAVRVHMRGTMGGSTPLYLNNIETDPNTANWSPDVNALRRPAWNLIFVRKNMYECVLALDPLSGAGRAALSHIGFMRMRGAPVQWALLVSSKELMASNTADERLALVEKYKSFQGADKATPWHFAKLLMLAQSKDTALAAAKDEENKKAQSGDEESNEEEETDRVVPIRIASAFLQRVGDEGSSDVLVERLVEAYAEAAEEVGTTEDNEDEALTCLKSDQFDKEVLAMTEFIHLKHLPLDSFVFNGVVQTNLDIQRSMMANFGRDQPLYVNMAHRDLLNDDMDLVDELMTAQDAYPAYLSIFETPEDTPGDVEVHTPKHLYADDVDGRLEAAAQHAVSYLHAPGSRALPKKQTVVFPADLNDPRDADHAYRVIKAVLEDSEESLRVGVVHQLNGEIKNKKDDNNVGDLAAAIFSGIGDSDNEVYMKFALETLSCIVKKKTITVMKDKLRGIWKKTEKEGGNKKVYKKVLKLLSSKSGKWLTSKQRSRLTEFNTLLRSRFPPAFAEVSEEESSKVALPHLFINGRQVTLPPQSLSDEDVTTIVNFDLKYRTQPVAKALIKRSVTLKVKEADNLSFEVMKTTGIVDKYVKTDRASRLDVDENSLNTVRLSGDPSLRVAAYVDPLSEAAQVMSSMLRMLHSQLNATIELVLVPADEYTEFPLQRFYRYLFDKKSSLAATSVEFRKLPVQPILTMKIDTPEAWNVQTLLAGDDLDNLRVDPDSPTAVKSTTSAVFRLESLLVYGQCRDATFNMYSPPNGLQLVLERDVGAQLLHRDTLVMKNLGYFQLQATPGVWSLHLAKGRADDIFDIIDPDTEVPLENYPIVVYDFGSHISQLFVRKKEGKEHEELLQSVEDAASEDKSKSESESTGKDLRSYWNSMLNMMGKHDDELEKKTVESSDEAEKDNALVQQKQRTGETIHVFSVASGYLYERFVKIMMSSVLKRTNNPVTFWLLENFLSPDFKKSIPVLREQFGMDIRLVTYKWPNWLRQQTEKQRIIWGYKILFLDVLFPLGVQKIIYVDADQVVRADLKELWELDLEGKPYGYTPFCDSRNVGFQFWRQGYWKDHLRGKPYHISA</sequence>
<dbReference type="InterPro" id="IPR029044">
    <property type="entry name" value="Nucleotide-diphossugar_trans"/>
</dbReference>
<evidence type="ECO:0000313" key="11">
    <source>
        <dbReference type="EMBL" id="OWZ06412.1"/>
    </source>
</evidence>
<dbReference type="Gene3D" id="3.90.550.10">
    <property type="entry name" value="Spore Coat Polysaccharide Biosynthesis Protein SpsA, Chain A"/>
    <property type="match status" value="1"/>
</dbReference>
<dbReference type="Pfam" id="PF18400">
    <property type="entry name" value="Thioredoxin_12"/>
    <property type="match status" value="1"/>
</dbReference>
<dbReference type="STRING" id="4795.A0A225VM55"/>
<evidence type="ECO:0000256" key="6">
    <source>
        <dbReference type="SAM" id="MobiDB-lite"/>
    </source>
</evidence>
<comment type="subcellular location">
    <subcellularLocation>
        <location evidence="2">Endoplasmic reticulum lumen</location>
    </subcellularLocation>
</comment>